<comment type="caution">
    <text evidence="1">The sequence shown here is derived from an EMBL/GenBank/DDBJ whole genome shotgun (WGS) entry which is preliminary data.</text>
</comment>
<accession>A0A0V1DNC9</accession>
<dbReference type="EMBL" id="JYDT01002978">
    <property type="protein sequence ID" value="KRY62806.1"/>
    <property type="molecule type" value="Genomic_DNA"/>
</dbReference>
<evidence type="ECO:0000313" key="2">
    <source>
        <dbReference type="Proteomes" id="UP000054995"/>
    </source>
</evidence>
<sequence length="31" mass="3680">MVSGPDFWKVPRYLVFKPASWQKLCSTHQRS</sequence>
<dbReference type="Proteomes" id="UP000054995">
    <property type="component" value="Unassembled WGS sequence"/>
</dbReference>
<organism evidence="1 2">
    <name type="scientific">Trichinella pseudospiralis</name>
    <name type="common">Parasitic roundworm</name>
    <dbReference type="NCBI Taxonomy" id="6337"/>
    <lineage>
        <taxon>Eukaryota</taxon>
        <taxon>Metazoa</taxon>
        <taxon>Ecdysozoa</taxon>
        <taxon>Nematoda</taxon>
        <taxon>Enoplea</taxon>
        <taxon>Dorylaimia</taxon>
        <taxon>Trichinellida</taxon>
        <taxon>Trichinellidae</taxon>
        <taxon>Trichinella</taxon>
    </lineage>
</organism>
<dbReference type="AlphaFoldDB" id="A0A0V1DNC9"/>
<gene>
    <name evidence="1" type="ORF">T4D_4168</name>
</gene>
<protein>
    <submittedName>
        <fullName evidence="1">Uncharacterized protein</fullName>
    </submittedName>
</protein>
<evidence type="ECO:0000313" key="1">
    <source>
        <dbReference type="EMBL" id="KRY62806.1"/>
    </source>
</evidence>
<name>A0A0V1DNC9_TRIPS</name>
<reference evidence="1 2" key="1">
    <citation type="submission" date="2015-01" db="EMBL/GenBank/DDBJ databases">
        <title>Evolution of Trichinella species and genotypes.</title>
        <authorList>
            <person name="Korhonen P.K."/>
            <person name="Edoardo P."/>
            <person name="Giuseppe L.R."/>
            <person name="Gasser R.B."/>
        </authorList>
    </citation>
    <scope>NUCLEOTIDE SEQUENCE [LARGE SCALE GENOMIC DNA]</scope>
    <source>
        <strain evidence="1">ISS470</strain>
    </source>
</reference>
<keyword evidence="2" id="KW-1185">Reference proteome</keyword>
<proteinExistence type="predicted"/>